<keyword evidence="5" id="KW-0540">Nuclease</keyword>
<dbReference type="Gene3D" id="3.10.10.10">
    <property type="entry name" value="HIV Type 1 Reverse Transcriptase, subunit A, domain 1"/>
    <property type="match status" value="1"/>
</dbReference>
<protein>
    <recommendedName>
        <fullName evidence="1">RNA-directed DNA polymerase</fullName>
        <ecNumber evidence="1">2.7.7.49</ecNumber>
    </recommendedName>
</protein>
<dbReference type="Pfam" id="PF17917">
    <property type="entry name" value="RT_RNaseH"/>
    <property type="match status" value="1"/>
</dbReference>
<dbReference type="CDD" id="cd09274">
    <property type="entry name" value="RNase_HI_RT_Ty3"/>
    <property type="match status" value="1"/>
</dbReference>
<dbReference type="InterPro" id="IPR036875">
    <property type="entry name" value="Znf_CCHC_sf"/>
</dbReference>
<keyword evidence="7" id="KW-0378">Hydrolase</keyword>
<dbReference type="Pfam" id="PF00098">
    <property type="entry name" value="zf-CCHC"/>
    <property type="match status" value="2"/>
</dbReference>
<dbReference type="Gene3D" id="2.40.70.10">
    <property type="entry name" value="Acid Proteases"/>
    <property type="match status" value="1"/>
</dbReference>
<dbReference type="GO" id="GO:0004519">
    <property type="term" value="F:endonuclease activity"/>
    <property type="evidence" value="ECO:0007669"/>
    <property type="project" value="UniProtKB-KW"/>
</dbReference>
<evidence type="ECO:0000256" key="3">
    <source>
        <dbReference type="ARBA" id="ARBA00022679"/>
    </source>
</evidence>
<dbReference type="SUPFAM" id="SSF57756">
    <property type="entry name" value="Retrovirus zinc finger-like domains"/>
    <property type="match status" value="1"/>
</dbReference>
<evidence type="ECO:0000313" key="13">
    <source>
        <dbReference type="EMBL" id="POM75846.1"/>
    </source>
</evidence>
<dbReference type="PROSITE" id="PS50158">
    <property type="entry name" value="ZF_CCHC"/>
    <property type="match status" value="2"/>
</dbReference>
<dbReference type="PROSITE" id="PS50878">
    <property type="entry name" value="RT_POL"/>
    <property type="match status" value="1"/>
</dbReference>
<sequence>MFTPSPKVSVSTWIDRVDLALQGAAESGRGKWSDKALYFILGNKLMENASKWWVDMDRRTPERKRTWTHLKKALLRRYGEKLDKSKAEWRVSMRRLMPGETYADFAAGLRDVVGRNRVSERVLLAQFYRNLDKTTKKLVKQRTKPRTLEEAVEKATEIDDPMDNVALGMVNIGQSWATAPSRYFIPMDGTTGQTSVIPGVSGVGLDAIMAGRDDGGTGDGAKQAVALFTNPQGVYNAYSGTWDPPPGHLWNGKYWYEPRKTVRKTMSTISTSIKTEARKSAAKQKLKREKLTSSSDSESDEKPRKKLKAAVKQIRSGESRSNELSVEPCPPPTSNVKCFTCGQEGHWAVHCTNGPKCYACNKYGHLARACTDADAKAKNMEYLERREKSRKQAENTNRAPRGLSRHRARNTICSYSQTNASSYQLRMERREAQKKAKHQKAEARLARRRLAQPNVIVDKQQASNEMPGTRHRDAFEAIAKLDAERQRRHHEGDKDRAARTQKRVRVSLIKQQRQQTTETSDTGDDVEYVGADDGLPTALVDVNGETRRVKLDSGARYSIAGTDWMVDGDMVTSTAPVDCVEGIGGFLLDVVGVWRFKLRTVFGEELTVDACVVAGCTDEYLLGVDFMRAKAATMDFDNNEVRYRDGERTVVIPFRTYDSAGSAKVAVVRMVRRAELAASTVTPIEVSVSAEDGERGLFVPTKHVGSVLLATTVTTVRDGRAWVPAINTNTKSSRLPNKKELGTWIPVDESMKILSMNDELDAGRVREWVDTLGDCETPLVDEKEVDIGIEEEEGRGLVLRLLRAYRRLTVNTGDCPPATALDVYHHIDTGDASPVMLKRRRQAQFDDQVINSNVDTMLNAGVIEEGNGAWGFPVVLVRKKDGEVRFCVDYRALNQITKKDVYPLPRIDETLEALHGALLFTTLDLRAGYWQILVAPEDRDKTAFTTKRGLYRFVRMPFGLTNAPATFQRLMNGVLRGLTWLTCLVYLDDIVVFTRGGVERHVVELATVLERLSHAGLTLKLKKCKFATRTMEYLGHELSADGVRPLERLITAVRDFPTPMNDVEAKRFTHLAGYYRKFVDKFGTLMAPITKLLRKSAKWEWGEAQASEFQRVKDILIMKPLLIYPDFSLPFRVMTDACKAGLGACLMQDQGKGWQPITYASKVNSTTESEYGVTELECYAVVWAIKLFRPYLYGRRFMIVTDHAALKWLMTSPNLTGKLHRWAITLQEFDFDVEYRPGKSNVVADALSRAPVKATVRAAAGRRRRARWRPAEQAMDSITVTAGIATTGGAQSRKTRRRDTMSADPNEVREMVQTTVVTDRITDNANQSNNTTAVDVHPPEHTTTEDQHCLTGSVTTFNVGGDLAQLLDSSGTNRDATINTTIRNEDTGTGSNGHERASGTNTNMTTTAPLLSGTMREGIRQHDADEDNPSAAIRAALDAIVEAVVANASTTDDQQPTAQSELSVTNGKALTTFGDV</sequence>
<feature type="compositionally biased region" description="Polar residues" evidence="10">
    <location>
        <begin position="509"/>
        <end position="520"/>
    </location>
</feature>
<feature type="domain" description="CCHC-type" evidence="11">
    <location>
        <begin position="356"/>
        <end position="372"/>
    </location>
</feature>
<dbReference type="EMBL" id="NCKW01003632">
    <property type="protein sequence ID" value="POM75846.1"/>
    <property type="molecule type" value="Genomic_DNA"/>
</dbReference>
<dbReference type="CDD" id="cd01647">
    <property type="entry name" value="RT_LTR"/>
    <property type="match status" value="1"/>
</dbReference>
<feature type="non-terminal residue" evidence="13">
    <location>
        <position position="1476"/>
    </location>
</feature>
<keyword evidence="6" id="KW-0255">Endonuclease</keyword>
<reference evidence="13 14" key="1">
    <citation type="journal article" date="2017" name="Genome Biol. Evol.">
        <title>Phytophthora megakarya and P. palmivora, closely related causal agents of cacao black pod rot, underwent increases in genome sizes and gene numbers by different mechanisms.</title>
        <authorList>
            <person name="Ali S.S."/>
            <person name="Shao J."/>
            <person name="Lary D.J."/>
            <person name="Kronmiller B."/>
            <person name="Shen D."/>
            <person name="Strem M.D."/>
            <person name="Amoako-Attah I."/>
            <person name="Akrofi A.Y."/>
            <person name="Begoude B.A."/>
            <person name="Ten Hoopen G.M."/>
            <person name="Coulibaly K."/>
            <person name="Kebe B.I."/>
            <person name="Melnick R.L."/>
            <person name="Guiltinan M.J."/>
            <person name="Tyler B.M."/>
            <person name="Meinhardt L.W."/>
            <person name="Bailey B.A."/>
        </authorList>
    </citation>
    <scope>NUCLEOTIDE SEQUENCE [LARGE SCALE GENOMIC DNA]</scope>
    <source>
        <strain evidence="14">sbr112.9</strain>
    </source>
</reference>
<keyword evidence="14" id="KW-1185">Reference proteome</keyword>
<dbReference type="Pfam" id="PF19259">
    <property type="entry name" value="Ty3_capsid"/>
    <property type="match status" value="1"/>
</dbReference>
<dbReference type="FunFam" id="3.10.10.10:FF:000007">
    <property type="entry name" value="Retrovirus-related Pol polyprotein from transposon 17.6-like Protein"/>
    <property type="match status" value="1"/>
</dbReference>
<evidence type="ECO:0000256" key="1">
    <source>
        <dbReference type="ARBA" id="ARBA00012493"/>
    </source>
</evidence>
<dbReference type="InterPro" id="IPR043128">
    <property type="entry name" value="Rev_trsase/Diguanyl_cyclase"/>
</dbReference>
<feature type="compositionally biased region" description="Polar residues" evidence="10">
    <location>
        <begin position="1398"/>
        <end position="1407"/>
    </location>
</feature>
<keyword evidence="8" id="KW-0695">RNA-directed DNA polymerase</keyword>
<dbReference type="Gene3D" id="3.30.70.270">
    <property type="match status" value="2"/>
</dbReference>
<dbReference type="SUPFAM" id="SSF56672">
    <property type="entry name" value="DNA/RNA polymerases"/>
    <property type="match status" value="1"/>
</dbReference>
<dbReference type="Pfam" id="PF00078">
    <property type="entry name" value="RVT_1"/>
    <property type="match status" value="1"/>
</dbReference>
<organism evidence="13 14">
    <name type="scientific">Phytophthora palmivora</name>
    <dbReference type="NCBI Taxonomy" id="4796"/>
    <lineage>
        <taxon>Eukaryota</taxon>
        <taxon>Sar</taxon>
        <taxon>Stramenopiles</taxon>
        <taxon>Oomycota</taxon>
        <taxon>Peronosporomycetes</taxon>
        <taxon>Peronosporales</taxon>
        <taxon>Peronosporaceae</taxon>
        <taxon>Phytophthora</taxon>
    </lineage>
</organism>
<feature type="compositionally biased region" description="Basic and acidic residues" evidence="10">
    <location>
        <begin position="1337"/>
        <end position="1346"/>
    </location>
</feature>
<evidence type="ECO:0000259" key="11">
    <source>
        <dbReference type="PROSITE" id="PS50158"/>
    </source>
</evidence>
<accession>A0A2P4YDF9</accession>
<evidence type="ECO:0000259" key="12">
    <source>
        <dbReference type="PROSITE" id="PS50878"/>
    </source>
</evidence>
<feature type="region of interest" description="Disordered" evidence="10">
    <location>
        <begin position="509"/>
        <end position="528"/>
    </location>
</feature>
<dbReference type="GO" id="GO:0008233">
    <property type="term" value="F:peptidase activity"/>
    <property type="evidence" value="ECO:0007669"/>
    <property type="project" value="UniProtKB-KW"/>
</dbReference>
<keyword evidence="9" id="KW-0479">Metal-binding</keyword>
<evidence type="ECO:0000256" key="5">
    <source>
        <dbReference type="ARBA" id="ARBA00022722"/>
    </source>
</evidence>
<name>A0A2P4YDF9_9STRA</name>
<comment type="caution">
    <text evidence="13">The sequence shown here is derived from an EMBL/GenBank/DDBJ whole genome shotgun (WGS) entry which is preliminary data.</text>
</comment>
<dbReference type="GO" id="GO:0006508">
    <property type="term" value="P:proteolysis"/>
    <property type="evidence" value="ECO:0007669"/>
    <property type="project" value="UniProtKB-KW"/>
</dbReference>
<dbReference type="PANTHER" id="PTHR37984:SF5">
    <property type="entry name" value="PROTEIN NYNRIN-LIKE"/>
    <property type="match status" value="1"/>
</dbReference>
<keyword evidence="2" id="KW-0645">Protease</keyword>
<evidence type="ECO:0000256" key="2">
    <source>
        <dbReference type="ARBA" id="ARBA00022670"/>
    </source>
</evidence>
<dbReference type="EC" id="2.7.7.49" evidence="1"/>
<feature type="region of interest" description="Disordered" evidence="10">
    <location>
        <begin position="1325"/>
        <end position="1346"/>
    </location>
</feature>
<dbReference type="OrthoDB" id="128452at2759"/>
<evidence type="ECO:0000313" key="14">
    <source>
        <dbReference type="Proteomes" id="UP000237271"/>
    </source>
</evidence>
<dbReference type="InterPro" id="IPR043502">
    <property type="entry name" value="DNA/RNA_pol_sf"/>
</dbReference>
<keyword evidence="3" id="KW-0808">Transferase</keyword>
<evidence type="ECO:0000256" key="4">
    <source>
        <dbReference type="ARBA" id="ARBA00022695"/>
    </source>
</evidence>
<dbReference type="InterPro" id="IPR045358">
    <property type="entry name" value="Ty3_capsid"/>
</dbReference>
<dbReference type="GO" id="GO:0008270">
    <property type="term" value="F:zinc ion binding"/>
    <property type="evidence" value="ECO:0007669"/>
    <property type="project" value="UniProtKB-KW"/>
</dbReference>
<evidence type="ECO:0000256" key="6">
    <source>
        <dbReference type="ARBA" id="ARBA00022759"/>
    </source>
</evidence>
<evidence type="ECO:0000256" key="10">
    <source>
        <dbReference type="SAM" id="MobiDB-lite"/>
    </source>
</evidence>
<dbReference type="InterPro" id="IPR021109">
    <property type="entry name" value="Peptidase_aspartic_dom_sf"/>
</dbReference>
<dbReference type="SUPFAM" id="SSF50630">
    <property type="entry name" value="Acid proteases"/>
    <property type="match status" value="1"/>
</dbReference>
<dbReference type="GO" id="GO:0003964">
    <property type="term" value="F:RNA-directed DNA polymerase activity"/>
    <property type="evidence" value="ECO:0007669"/>
    <property type="project" value="UniProtKB-KW"/>
</dbReference>
<dbReference type="GO" id="GO:0003676">
    <property type="term" value="F:nucleic acid binding"/>
    <property type="evidence" value="ECO:0007669"/>
    <property type="project" value="InterPro"/>
</dbReference>
<feature type="region of interest" description="Disordered" evidence="10">
    <location>
        <begin position="385"/>
        <end position="405"/>
    </location>
</feature>
<dbReference type="FunFam" id="3.30.70.270:FF:000020">
    <property type="entry name" value="Transposon Tf2-6 polyprotein-like Protein"/>
    <property type="match status" value="1"/>
</dbReference>
<dbReference type="InterPro" id="IPR001878">
    <property type="entry name" value="Znf_CCHC"/>
</dbReference>
<evidence type="ECO:0000256" key="9">
    <source>
        <dbReference type="PROSITE-ProRule" id="PRU00047"/>
    </source>
</evidence>
<dbReference type="SMART" id="SM00343">
    <property type="entry name" value="ZnF_C2HC"/>
    <property type="match status" value="2"/>
</dbReference>
<keyword evidence="9" id="KW-0863">Zinc-finger</keyword>
<proteinExistence type="predicted"/>
<feature type="domain" description="Reverse transcriptase" evidence="12">
    <location>
        <begin position="858"/>
        <end position="1038"/>
    </location>
</feature>
<dbReference type="Proteomes" id="UP000237271">
    <property type="component" value="Unassembled WGS sequence"/>
</dbReference>
<dbReference type="InterPro" id="IPR050951">
    <property type="entry name" value="Retrovirus_Pol_polyprotein"/>
</dbReference>
<keyword evidence="4" id="KW-0548">Nucleotidyltransferase</keyword>
<gene>
    <name evidence="13" type="ORF">PHPALM_6994</name>
</gene>
<dbReference type="PANTHER" id="PTHR37984">
    <property type="entry name" value="PROTEIN CBG26694"/>
    <property type="match status" value="1"/>
</dbReference>
<evidence type="ECO:0000256" key="8">
    <source>
        <dbReference type="ARBA" id="ARBA00022918"/>
    </source>
</evidence>
<keyword evidence="9" id="KW-0862">Zinc</keyword>
<feature type="domain" description="CCHC-type" evidence="11">
    <location>
        <begin position="337"/>
        <end position="353"/>
    </location>
</feature>
<feature type="region of interest" description="Disordered" evidence="10">
    <location>
        <begin position="1382"/>
        <end position="1407"/>
    </location>
</feature>
<dbReference type="InterPro" id="IPR000477">
    <property type="entry name" value="RT_dom"/>
</dbReference>
<dbReference type="Gene3D" id="4.10.60.10">
    <property type="entry name" value="Zinc finger, CCHC-type"/>
    <property type="match status" value="1"/>
</dbReference>
<evidence type="ECO:0000256" key="7">
    <source>
        <dbReference type="ARBA" id="ARBA00022801"/>
    </source>
</evidence>
<feature type="region of interest" description="Disordered" evidence="10">
    <location>
        <begin position="273"/>
        <end position="327"/>
    </location>
</feature>
<dbReference type="InterPro" id="IPR041373">
    <property type="entry name" value="RT_RNaseH"/>
</dbReference>